<evidence type="ECO:0000256" key="13">
    <source>
        <dbReference type="ARBA" id="ARBA00023237"/>
    </source>
</evidence>
<keyword evidence="4" id="KW-1134">Transmembrane beta strand</keyword>
<keyword evidence="5" id="KW-0762">Sugar transport</keyword>
<organism evidence="18 19">
    <name type="scientific">Pontibacter akesuensis</name>
    <dbReference type="NCBI Taxonomy" id="388950"/>
    <lineage>
        <taxon>Bacteria</taxon>
        <taxon>Pseudomonadati</taxon>
        <taxon>Bacteroidota</taxon>
        <taxon>Cytophagia</taxon>
        <taxon>Cytophagales</taxon>
        <taxon>Hymenobacteraceae</taxon>
        <taxon>Pontibacter</taxon>
    </lineage>
</organism>
<evidence type="ECO:0000256" key="14">
    <source>
        <dbReference type="ARBA" id="ARBA00023288"/>
    </source>
</evidence>
<feature type="domain" description="SLBB" evidence="17">
    <location>
        <begin position="160"/>
        <end position="239"/>
    </location>
</feature>
<dbReference type="Pfam" id="PF02563">
    <property type="entry name" value="Poly_export"/>
    <property type="match status" value="1"/>
</dbReference>
<dbReference type="PANTHER" id="PTHR33619:SF3">
    <property type="entry name" value="POLYSACCHARIDE EXPORT PROTEIN GFCE-RELATED"/>
    <property type="match status" value="1"/>
</dbReference>
<keyword evidence="19" id="KW-1185">Reference proteome</keyword>
<dbReference type="GO" id="GO:0015159">
    <property type="term" value="F:polysaccharide transmembrane transporter activity"/>
    <property type="evidence" value="ECO:0007669"/>
    <property type="project" value="InterPro"/>
</dbReference>
<keyword evidence="9" id="KW-0406">Ion transport</keyword>
<dbReference type="GO" id="GO:0006811">
    <property type="term" value="P:monoatomic ion transport"/>
    <property type="evidence" value="ECO:0007669"/>
    <property type="project" value="UniProtKB-KW"/>
</dbReference>
<keyword evidence="10" id="KW-0626">Porin</keyword>
<proteinExistence type="inferred from homology"/>
<evidence type="ECO:0000256" key="12">
    <source>
        <dbReference type="ARBA" id="ARBA00023139"/>
    </source>
</evidence>
<dbReference type="EMBL" id="FPCA01000010">
    <property type="protein sequence ID" value="SFV01588.1"/>
    <property type="molecule type" value="Genomic_DNA"/>
</dbReference>
<evidence type="ECO:0000256" key="5">
    <source>
        <dbReference type="ARBA" id="ARBA00022597"/>
    </source>
</evidence>
<evidence type="ECO:0000256" key="9">
    <source>
        <dbReference type="ARBA" id="ARBA00023065"/>
    </source>
</evidence>
<evidence type="ECO:0000256" key="8">
    <source>
        <dbReference type="ARBA" id="ARBA00023047"/>
    </source>
</evidence>
<dbReference type="Gene3D" id="3.10.560.10">
    <property type="entry name" value="Outer membrane lipoprotein wza domain like"/>
    <property type="match status" value="1"/>
</dbReference>
<feature type="domain" description="Polysaccharide export protein N-terminal" evidence="16">
    <location>
        <begin position="62"/>
        <end position="152"/>
    </location>
</feature>
<evidence type="ECO:0000256" key="3">
    <source>
        <dbReference type="ARBA" id="ARBA00022448"/>
    </source>
</evidence>
<gene>
    <name evidence="18" type="ORF">SAMN04487941_0009</name>
</gene>
<dbReference type="Pfam" id="PF22461">
    <property type="entry name" value="SLBB_2"/>
    <property type="match status" value="1"/>
</dbReference>
<comment type="similarity">
    <text evidence="2">Belongs to the BexD/CtrA/VexA family.</text>
</comment>
<dbReference type="STRING" id="388950.GCA_001611675_03146"/>
<keyword evidence="6 15" id="KW-0812">Transmembrane</keyword>
<dbReference type="GO" id="GO:0046930">
    <property type="term" value="C:pore complex"/>
    <property type="evidence" value="ECO:0007669"/>
    <property type="project" value="UniProtKB-KW"/>
</dbReference>
<dbReference type="InterPro" id="IPR049712">
    <property type="entry name" value="Poly_export"/>
</dbReference>
<keyword evidence="11 15" id="KW-0472">Membrane</keyword>
<keyword evidence="13" id="KW-0998">Cell outer membrane</keyword>
<keyword evidence="15" id="KW-1133">Transmembrane helix</keyword>
<evidence type="ECO:0000259" key="17">
    <source>
        <dbReference type="Pfam" id="PF22461"/>
    </source>
</evidence>
<feature type="transmembrane region" description="Helical" evidence="15">
    <location>
        <begin position="251"/>
        <end position="271"/>
    </location>
</feature>
<evidence type="ECO:0000256" key="10">
    <source>
        <dbReference type="ARBA" id="ARBA00023114"/>
    </source>
</evidence>
<evidence type="ECO:0000256" key="4">
    <source>
        <dbReference type="ARBA" id="ARBA00022452"/>
    </source>
</evidence>
<dbReference type="AlphaFoldDB" id="A0A1I7KW42"/>
<accession>A0A1I7KW42</accession>
<evidence type="ECO:0000256" key="11">
    <source>
        <dbReference type="ARBA" id="ARBA00023136"/>
    </source>
</evidence>
<keyword evidence="8" id="KW-0625">Polysaccharide transport</keyword>
<sequence>MSTAHYLVQTRFTPLQPYMRNTVYFLLFLLFATSCVTKKELVYLQGERLNRNTPTDFQSNFTAYKLQPNDVLSVKVLSIDPEMSSMFNIINPNSAFGVSDPGSMYMSGYTIDTEGNINLPVIGKVKVLGLTPTQAQELIQTNLNRYITDATVVSKLISFKISVLGDVKNPGHFYIYNERANLLEGLSMAGDLTQGANRDNVKLIRQKGENSQIILLDLKDPNLVQSPYYYLMPNDVIYVEPRQTQLKRDNLIVLTTILGLISTGSLLYNVFK</sequence>
<reference evidence="19" key="1">
    <citation type="submission" date="2016-10" db="EMBL/GenBank/DDBJ databases">
        <authorList>
            <person name="Varghese N."/>
        </authorList>
    </citation>
    <scope>NUCLEOTIDE SEQUENCE [LARGE SCALE GENOMIC DNA]</scope>
    <source>
        <strain evidence="19">DSM 18820</strain>
    </source>
</reference>
<dbReference type="Proteomes" id="UP000182491">
    <property type="component" value="Unassembled WGS sequence"/>
</dbReference>
<keyword evidence="14" id="KW-0449">Lipoprotein</keyword>
<evidence type="ECO:0000256" key="1">
    <source>
        <dbReference type="ARBA" id="ARBA00004571"/>
    </source>
</evidence>
<keyword evidence="12" id="KW-0564">Palmitate</keyword>
<evidence type="ECO:0000256" key="6">
    <source>
        <dbReference type="ARBA" id="ARBA00022692"/>
    </source>
</evidence>
<evidence type="ECO:0000256" key="2">
    <source>
        <dbReference type="ARBA" id="ARBA00009450"/>
    </source>
</evidence>
<keyword evidence="3" id="KW-0813">Transport</keyword>
<dbReference type="InterPro" id="IPR054765">
    <property type="entry name" value="SLBB_dom"/>
</dbReference>
<keyword evidence="7" id="KW-0732">Signal</keyword>
<dbReference type="Gene3D" id="3.30.1950.10">
    <property type="entry name" value="wza like domain"/>
    <property type="match status" value="1"/>
</dbReference>
<name>A0A1I7KW42_9BACT</name>
<dbReference type="GO" id="GO:0015288">
    <property type="term" value="F:porin activity"/>
    <property type="evidence" value="ECO:0007669"/>
    <property type="project" value="UniProtKB-KW"/>
</dbReference>
<protein>
    <submittedName>
        <fullName evidence="18">Polysaccharide export outer membrane protein</fullName>
    </submittedName>
</protein>
<dbReference type="InterPro" id="IPR003715">
    <property type="entry name" value="Poly_export_N"/>
</dbReference>
<dbReference type="PANTHER" id="PTHR33619">
    <property type="entry name" value="POLYSACCHARIDE EXPORT PROTEIN GFCE-RELATED"/>
    <property type="match status" value="1"/>
</dbReference>
<evidence type="ECO:0000256" key="15">
    <source>
        <dbReference type="SAM" id="Phobius"/>
    </source>
</evidence>
<evidence type="ECO:0000256" key="7">
    <source>
        <dbReference type="ARBA" id="ARBA00022729"/>
    </source>
</evidence>
<comment type="subcellular location">
    <subcellularLocation>
        <location evidence="1">Cell outer membrane</location>
        <topology evidence="1">Multi-pass membrane protein</topology>
    </subcellularLocation>
</comment>
<evidence type="ECO:0000259" key="16">
    <source>
        <dbReference type="Pfam" id="PF02563"/>
    </source>
</evidence>
<evidence type="ECO:0000313" key="18">
    <source>
        <dbReference type="EMBL" id="SFV01588.1"/>
    </source>
</evidence>
<evidence type="ECO:0000313" key="19">
    <source>
        <dbReference type="Proteomes" id="UP000182491"/>
    </source>
</evidence>
<dbReference type="GO" id="GO:0009279">
    <property type="term" value="C:cell outer membrane"/>
    <property type="evidence" value="ECO:0007669"/>
    <property type="project" value="UniProtKB-SubCell"/>
</dbReference>